<evidence type="ECO:0000256" key="2">
    <source>
        <dbReference type="ARBA" id="ARBA00003921"/>
    </source>
</evidence>
<feature type="active site" description="Proton donor" evidence="20">
    <location>
        <position position="233"/>
    </location>
</feature>
<keyword evidence="10 20" id="KW-0285">Flavoprotein</keyword>
<dbReference type="GO" id="GO:0009252">
    <property type="term" value="P:peptidoglycan biosynthetic process"/>
    <property type="evidence" value="ECO:0007669"/>
    <property type="project" value="UniProtKB-UniRule"/>
</dbReference>
<feature type="active site" evidence="20">
    <location>
        <position position="328"/>
    </location>
</feature>
<dbReference type="GO" id="GO:0071949">
    <property type="term" value="F:FAD binding"/>
    <property type="evidence" value="ECO:0007669"/>
    <property type="project" value="InterPro"/>
</dbReference>
<dbReference type="PANTHER" id="PTHR21071:SF4">
    <property type="entry name" value="UDP-N-ACETYLENOLPYRUVOYLGLUCOSAMINE REDUCTASE"/>
    <property type="match status" value="1"/>
</dbReference>
<evidence type="ECO:0000256" key="20">
    <source>
        <dbReference type="HAMAP-Rule" id="MF_00037"/>
    </source>
</evidence>
<dbReference type="RefSeq" id="WP_144042403.1">
    <property type="nucleotide sequence ID" value="NZ_BMPL01000073.1"/>
</dbReference>
<dbReference type="InterPro" id="IPR016169">
    <property type="entry name" value="FAD-bd_PCMH_sub2"/>
</dbReference>
<dbReference type="InterPro" id="IPR003170">
    <property type="entry name" value="MurB"/>
</dbReference>
<keyword evidence="8 20" id="KW-0963">Cytoplasm</keyword>
<dbReference type="AlphaFoldDB" id="A0A553JI78"/>
<dbReference type="SUPFAM" id="SSF56176">
    <property type="entry name" value="FAD-binding/transporter-associated domain-like"/>
    <property type="match status" value="1"/>
</dbReference>
<evidence type="ECO:0000256" key="6">
    <source>
        <dbReference type="ARBA" id="ARBA00012518"/>
    </source>
</evidence>
<dbReference type="GO" id="GO:0005829">
    <property type="term" value="C:cytosol"/>
    <property type="evidence" value="ECO:0007669"/>
    <property type="project" value="TreeGrafter"/>
</dbReference>
<comment type="subcellular location">
    <subcellularLocation>
        <location evidence="3 20">Cytoplasm</location>
    </subcellularLocation>
</comment>
<comment type="catalytic activity">
    <reaction evidence="19 20">
        <text>UDP-N-acetyl-alpha-D-muramate + NADP(+) = UDP-N-acetyl-3-O-(1-carboxyvinyl)-alpha-D-glucosamine + NADPH + H(+)</text>
        <dbReference type="Rhea" id="RHEA:12248"/>
        <dbReference type="ChEBI" id="CHEBI:15378"/>
        <dbReference type="ChEBI" id="CHEBI:57783"/>
        <dbReference type="ChEBI" id="CHEBI:58349"/>
        <dbReference type="ChEBI" id="CHEBI:68483"/>
        <dbReference type="ChEBI" id="CHEBI:70757"/>
        <dbReference type="EC" id="1.3.1.98"/>
    </reaction>
</comment>
<evidence type="ECO:0000256" key="11">
    <source>
        <dbReference type="ARBA" id="ARBA00022827"/>
    </source>
</evidence>
<keyword evidence="15 20" id="KW-0560">Oxidoreductase</keyword>
<comment type="similarity">
    <text evidence="5 20">Belongs to the MurB family.</text>
</comment>
<comment type="function">
    <text evidence="2 20">Cell wall formation.</text>
</comment>
<dbReference type="InterPro" id="IPR006094">
    <property type="entry name" value="Oxid_FAD_bind_N"/>
</dbReference>
<evidence type="ECO:0000256" key="10">
    <source>
        <dbReference type="ARBA" id="ARBA00022630"/>
    </source>
</evidence>
<evidence type="ECO:0000256" key="16">
    <source>
        <dbReference type="ARBA" id="ARBA00023306"/>
    </source>
</evidence>
<evidence type="ECO:0000256" key="7">
    <source>
        <dbReference type="ARBA" id="ARBA00015188"/>
    </source>
</evidence>
<evidence type="ECO:0000256" key="9">
    <source>
        <dbReference type="ARBA" id="ARBA00022618"/>
    </source>
</evidence>
<evidence type="ECO:0000313" key="22">
    <source>
        <dbReference type="EMBL" id="TRY12164.1"/>
    </source>
</evidence>
<evidence type="ECO:0000256" key="1">
    <source>
        <dbReference type="ARBA" id="ARBA00001974"/>
    </source>
</evidence>
<dbReference type="GO" id="GO:0008762">
    <property type="term" value="F:UDP-N-acetylmuramate dehydrogenase activity"/>
    <property type="evidence" value="ECO:0007669"/>
    <property type="project" value="UniProtKB-UniRule"/>
</dbReference>
<dbReference type="Pfam" id="PF01565">
    <property type="entry name" value="FAD_binding_4"/>
    <property type="match status" value="1"/>
</dbReference>
<gene>
    <name evidence="20 22" type="primary">murB</name>
    <name evidence="22" type="ORF">FN961_22515</name>
</gene>
<keyword evidence="9 20" id="KW-0132">Cell division</keyword>
<dbReference type="InterPro" id="IPR036318">
    <property type="entry name" value="FAD-bd_PCMH-like_sf"/>
</dbReference>
<feature type="active site" evidence="20">
    <location>
        <position position="163"/>
    </location>
</feature>
<dbReference type="PROSITE" id="PS51387">
    <property type="entry name" value="FAD_PCMH"/>
    <property type="match status" value="1"/>
</dbReference>
<comment type="cofactor">
    <cofactor evidence="1 20">
        <name>FAD</name>
        <dbReference type="ChEBI" id="CHEBI:57692"/>
    </cofactor>
</comment>
<dbReference type="GO" id="GO:0051301">
    <property type="term" value="P:cell division"/>
    <property type="evidence" value="ECO:0007669"/>
    <property type="project" value="UniProtKB-KW"/>
</dbReference>
<comment type="caution">
    <text evidence="22">The sequence shown here is derived from an EMBL/GenBank/DDBJ whole genome shotgun (WGS) entry which is preliminary data.</text>
</comment>
<evidence type="ECO:0000256" key="17">
    <source>
        <dbReference type="ARBA" id="ARBA00023316"/>
    </source>
</evidence>
<evidence type="ECO:0000259" key="21">
    <source>
        <dbReference type="PROSITE" id="PS51387"/>
    </source>
</evidence>
<protein>
    <recommendedName>
        <fullName evidence="7 20">UDP-N-acetylenolpyruvoylglucosamine reductase</fullName>
        <ecNumber evidence="6 20">1.3.1.98</ecNumber>
    </recommendedName>
    <alternativeName>
        <fullName evidence="18 20">UDP-N-acetylmuramate dehydrogenase</fullName>
    </alternativeName>
</protein>
<dbReference type="HAMAP" id="MF_00037">
    <property type="entry name" value="MurB"/>
    <property type="match status" value="1"/>
</dbReference>
<keyword evidence="23" id="KW-1185">Reference proteome</keyword>
<dbReference type="Gene3D" id="3.30.43.10">
    <property type="entry name" value="Uridine Diphospho-n-acetylenolpyruvylglucosamine Reductase, domain 2"/>
    <property type="match status" value="1"/>
</dbReference>
<evidence type="ECO:0000256" key="4">
    <source>
        <dbReference type="ARBA" id="ARBA00004752"/>
    </source>
</evidence>
<keyword evidence="12 20" id="KW-0521">NADP</keyword>
<evidence type="ECO:0000256" key="14">
    <source>
        <dbReference type="ARBA" id="ARBA00022984"/>
    </source>
</evidence>
<organism evidence="22 23">
    <name type="scientific">Shewanella hanedai</name>
    <name type="common">Alteromonas hanedai</name>
    <dbReference type="NCBI Taxonomy" id="25"/>
    <lineage>
        <taxon>Bacteria</taxon>
        <taxon>Pseudomonadati</taxon>
        <taxon>Pseudomonadota</taxon>
        <taxon>Gammaproteobacteria</taxon>
        <taxon>Alteromonadales</taxon>
        <taxon>Shewanellaceae</taxon>
        <taxon>Shewanella</taxon>
    </lineage>
</organism>
<dbReference type="InterPro" id="IPR016167">
    <property type="entry name" value="FAD-bd_PCMH_sub1"/>
</dbReference>
<keyword evidence="16 20" id="KW-0131">Cell cycle</keyword>
<dbReference type="NCBIfam" id="NF010478">
    <property type="entry name" value="PRK13903.1"/>
    <property type="match status" value="1"/>
</dbReference>
<evidence type="ECO:0000256" key="5">
    <source>
        <dbReference type="ARBA" id="ARBA00010485"/>
    </source>
</evidence>
<dbReference type="OrthoDB" id="9804753at2"/>
<name>A0A553JI78_SHEHA</name>
<feature type="domain" description="FAD-binding PCMH-type" evidence="21">
    <location>
        <begin position="17"/>
        <end position="187"/>
    </location>
</feature>
<evidence type="ECO:0000256" key="19">
    <source>
        <dbReference type="ARBA" id="ARBA00048914"/>
    </source>
</evidence>
<evidence type="ECO:0000313" key="23">
    <source>
        <dbReference type="Proteomes" id="UP000318126"/>
    </source>
</evidence>
<dbReference type="PANTHER" id="PTHR21071">
    <property type="entry name" value="UDP-N-ACETYLENOLPYRUVOYLGLUCOSAMINE REDUCTASE"/>
    <property type="match status" value="1"/>
</dbReference>
<dbReference type="Pfam" id="PF02873">
    <property type="entry name" value="MurB_C"/>
    <property type="match status" value="1"/>
</dbReference>
<dbReference type="InterPro" id="IPR016166">
    <property type="entry name" value="FAD-bd_PCMH"/>
</dbReference>
<dbReference type="UniPathway" id="UPA00219"/>
<dbReference type="GO" id="GO:0071555">
    <property type="term" value="P:cell wall organization"/>
    <property type="evidence" value="ECO:0007669"/>
    <property type="project" value="UniProtKB-KW"/>
</dbReference>
<dbReference type="InterPro" id="IPR011601">
    <property type="entry name" value="MurB_C"/>
</dbReference>
<dbReference type="GO" id="GO:0008360">
    <property type="term" value="P:regulation of cell shape"/>
    <property type="evidence" value="ECO:0007669"/>
    <property type="project" value="UniProtKB-KW"/>
</dbReference>
<dbReference type="InterPro" id="IPR036635">
    <property type="entry name" value="MurB_C_sf"/>
</dbReference>
<keyword evidence="17 20" id="KW-0961">Cell wall biogenesis/degradation</keyword>
<evidence type="ECO:0000256" key="8">
    <source>
        <dbReference type="ARBA" id="ARBA00022490"/>
    </source>
</evidence>
<accession>A0A553JI78</accession>
<dbReference type="EMBL" id="VKGK01000040">
    <property type="protein sequence ID" value="TRY12164.1"/>
    <property type="molecule type" value="Genomic_DNA"/>
</dbReference>
<dbReference type="SUPFAM" id="SSF56194">
    <property type="entry name" value="Uridine diphospho-N-Acetylenolpyruvylglucosamine reductase, MurB, C-terminal domain"/>
    <property type="match status" value="1"/>
</dbReference>
<evidence type="ECO:0000256" key="18">
    <source>
        <dbReference type="ARBA" id="ARBA00031026"/>
    </source>
</evidence>
<reference evidence="23" key="1">
    <citation type="submission" date="2019-07" db="EMBL/GenBank/DDBJ databases">
        <title>Shewanella sp. YLB-08 draft genomic sequence.</title>
        <authorList>
            <person name="Yu L."/>
        </authorList>
    </citation>
    <scope>NUCLEOTIDE SEQUENCE [LARGE SCALE GENOMIC DNA]</scope>
    <source>
        <strain evidence="23">JCM 20706</strain>
    </source>
</reference>
<evidence type="ECO:0000256" key="12">
    <source>
        <dbReference type="ARBA" id="ARBA00022857"/>
    </source>
</evidence>
<keyword evidence="14 20" id="KW-0573">Peptidoglycan synthesis</keyword>
<sequence>MLAEQFHSLKAYNTFAIDQGCISIIEVDSKQALIQSCLWLYQEQKPFLLLGGGSNILLTEDYLGSVVHILTKGIEVKDDGESYLVAVEAGENWHELVKHCLRLGIGGLENLALIPGTVGAAPIQNIGAYGVEFENVCDWVEYLDLSDGKLKRLSAAECRFSYRDSIFKAELKGLAVITSVGFKFSKVWQPKLGYGPLQKLDSKTVTPSQVFDCICETRMSKLPDPKVLGNAGSFFKNPIITDEQFLILQEQYPSIVGYPVDSGVKLAAGWLIDHAGLKGFSIGKAAVHEQQALVLVNTGEATGDDVARLARYIIEKISTQFAVKLEAEPRVIGAYGEKELIDG</sequence>
<evidence type="ECO:0000256" key="13">
    <source>
        <dbReference type="ARBA" id="ARBA00022960"/>
    </source>
</evidence>
<dbReference type="NCBIfam" id="NF000755">
    <property type="entry name" value="PRK00046.1"/>
    <property type="match status" value="1"/>
</dbReference>
<comment type="pathway">
    <text evidence="4 20">Cell wall biogenesis; peptidoglycan biosynthesis.</text>
</comment>
<dbReference type="Proteomes" id="UP000318126">
    <property type="component" value="Unassembled WGS sequence"/>
</dbReference>
<dbReference type="NCBIfam" id="TIGR00179">
    <property type="entry name" value="murB"/>
    <property type="match status" value="1"/>
</dbReference>
<keyword evidence="13 20" id="KW-0133">Cell shape</keyword>
<dbReference type="Gene3D" id="3.30.465.10">
    <property type="match status" value="1"/>
</dbReference>
<dbReference type="Gene3D" id="3.90.78.10">
    <property type="entry name" value="UDP-N-acetylenolpyruvoylglucosamine reductase, C-terminal domain"/>
    <property type="match status" value="1"/>
</dbReference>
<evidence type="ECO:0000256" key="3">
    <source>
        <dbReference type="ARBA" id="ARBA00004496"/>
    </source>
</evidence>
<evidence type="ECO:0000256" key="15">
    <source>
        <dbReference type="ARBA" id="ARBA00023002"/>
    </source>
</evidence>
<keyword evidence="11 20" id="KW-0274">FAD</keyword>
<dbReference type="EC" id="1.3.1.98" evidence="6 20"/>
<proteinExistence type="inferred from homology"/>